<keyword evidence="4 7" id="KW-1133">Transmembrane helix</keyword>
<feature type="transmembrane region" description="Helical" evidence="7">
    <location>
        <begin position="312"/>
        <end position="333"/>
    </location>
</feature>
<reference evidence="9 10" key="1">
    <citation type="submission" date="2024-09" db="EMBL/GenBank/DDBJ databases">
        <authorList>
            <person name="Sun Q."/>
            <person name="Mori K."/>
        </authorList>
    </citation>
    <scope>NUCLEOTIDE SEQUENCE [LARGE SCALE GENOMIC DNA]</scope>
    <source>
        <strain evidence="9 10">CCM 7957</strain>
    </source>
</reference>
<evidence type="ECO:0000256" key="2">
    <source>
        <dbReference type="ARBA" id="ARBA00022692"/>
    </source>
</evidence>
<dbReference type="InterPro" id="IPR002541">
    <property type="entry name" value="Cyt_c_assembly"/>
</dbReference>
<feature type="transmembrane region" description="Helical" evidence="7">
    <location>
        <begin position="106"/>
        <end position="127"/>
    </location>
</feature>
<name>A0ABV6HBN7_9ACTN</name>
<dbReference type="EMBL" id="JBHLWV010000028">
    <property type="protein sequence ID" value="MFC0316293.1"/>
    <property type="molecule type" value="Genomic_DNA"/>
</dbReference>
<sequence length="342" mass="36450">MNTDTDMGVYVNETLGRLSDEFYMVALIVYFLAMVLFLVSLAMAAKTRTAAGEALAAAPDRELVHAGAGGSSTTATTTAVPSAGDRTPGRIDDGPKKPRRSRSATLSAATYPVVFIGLIAHIASIVLRGVATERMPWGNMYEFISVTCAAAVVGGLVALRNVKYRPMMSFVLLPVLVMMFFGGTALYADAAPVVPALKSYWLAIHVSVISIASGLLVVSGVLSVLFLVKDRWPAATEILPSKESLDRLAYKCVVVGFPLLGIGIILGAIWAEAAWGRYWGWDPKETVSFISWVIYAAYLHARATAGWRIGAAWINVAGAASVIFNLFAINLVVSGLHSYAGL</sequence>
<evidence type="ECO:0000256" key="6">
    <source>
        <dbReference type="SAM" id="MobiDB-lite"/>
    </source>
</evidence>
<dbReference type="InterPro" id="IPR017562">
    <property type="entry name" value="Cyt_c_biogenesis_CcsA"/>
</dbReference>
<feature type="transmembrane region" description="Helical" evidence="7">
    <location>
        <begin position="22"/>
        <end position="45"/>
    </location>
</feature>
<evidence type="ECO:0000256" key="5">
    <source>
        <dbReference type="ARBA" id="ARBA00023136"/>
    </source>
</evidence>
<keyword evidence="10" id="KW-1185">Reference proteome</keyword>
<evidence type="ECO:0000313" key="9">
    <source>
        <dbReference type="EMBL" id="MFC0316293.1"/>
    </source>
</evidence>
<dbReference type="PANTHER" id="PTHR30071">
    <property type="entry name" value="HEME EXPORTER PROTEIN C"/>
    <property type="match status" value="1"/>
</dbReference>
<dbReference type="RefSeq" id="WP_382365842.1">
    <property type="nucleotide sequence ID" value="NZ_JBHLWV010000028.1"/>
</dbReference>
<feature type="transmembrane region" description="Helical" evidence="7">
    <location>
        <begin position="289"/>
        <end position="305"/>
    </location>
</feature>
<organism evidence="9 10">
    <name type="scientific">Gordonia phosphorivorans</name>
    <dbReference type="NCBI Taxonomy" id="1056982"/>
    <lineage>
        <taxon>Bacteria</taxon>
        <taxon>Bacillati</taxon>
        <taxon>Actinomycetota</taxon>
        <taxon>Actinomycetes</taxon>
        <taxon>Mycobacteriales</taxon>
        <taxon>Gordoniaceae</taxon>
        <taxon>Gordonia</taxon>
    </lineage>
</organism>
<feature type="compositionally biased region" description="Low complexity" evidence="6">
    <location>
        <begin position="71"/>
        <end position="84"/>
    </location>
</feature>
<keyword evidence="2 7" id="KW-0812">Transmembrane</keyword>
<dbReference type="NCBIfam" id="TIGR03144">
    <property type="entry name" value="cytochr_II_ccsB"/>
    <property type="match status" value="1"/>
</dbReference>
<comment type="subcellular location">
    <subcellularLocation>
        <location evidence="1">Membrane</location>
        <topology evidence="1">Multi-pass membrane protein</topology>
    </subcellularLocation>
</comment>
<feature type="transmembrane region" description="Helical" evidence="7">
    <location>
        <begin position="248"/>
        <end position="269"/>
    </location>
</feature>
<feature type="transmembrane region" description="Helical" evidence="7">
    <location>
        <begin position="171"/>
        <end position="188"/>
    </location>
</feature>
<dbReference type="Pfam" id="PF01578">
    <property type="entry name" value="Cytochrom_C_asm"/>
    <property type="match status" value="1"/>
</dbReference>
<accession>A0ABV6HBN7</accession>
<protein>
    <submittedName>
        <fullName evidence="9">C-type cytochrome biogenesis protein CcsB</fullName>
    </submittedName>
</protein>
<comment type="caution">
    <text evidence="9">The sequence shown here is derived from an EMBL/GenBank/DDBJ whole genome shotgun (WGS) entry which is preliminary data.</text>
</comment>
<feature type="compositionally biased region" description="Basic and acidic residues" evidence="6">
    <location>
        <begin position="87"/>
        <end position="96"/>
    </location>
</feature>
<keyword evidence="5 7" id="KW-0472">Membrane</keyword>
<dbReference type="InterPro" id="IPR045062">
    <property type="entry name" value="Cyt_c_biogenesis_CcsA/CcmC"/>
</dbReference>
<feature type="region of interest" description="Disordered" evidence="6">
    <location>
        <begin position="67"/>
        <end position="103"/>
    </location>
</feature>
<proteinExistence type="predicted"/>
<feature type="transmembrane region" description="Helical" evidence="7">
    <location>
        <begin position="200"/>
        <end position="228"/>
    </location>
</feature>
<feature type="transmembrane region" description="Helical" evidence="7">
    <location>
        <begin position="139"/>
        <end position="159"/>
    </location>
</feature>
<feature type="domain" description="Cytochrome c assembly protein" evidence="8">
    <location>
        <begin position="137"/>
        <end position="337"/>
    </location>
</feature>
<evidence type="ECO:0000256" key="1">
    <source>
        <dbReference type="ARBA" id="ARBA00004141"/>
    </source>
</evidence>
<dbReference type="PANTHER" id="PTHR30071:SF1">
    <property type="entry name" value="CYTOCHROME B_B6 PROTEIN-RELATED"/>
    <property type="match status" value="1"/>
</dbReference>
<gene>
    <name evidence="9" type="primary">ccsB</name>
    <name evidence="9" type="ORF">ACFFJD_15715</name>
</gene>
<evidence type="ECO:0000313" key="10">
    <source>
        <dbReference type="Proteomes" id="UP001589783"/>
    </source>
</evidence>
<evidence type="ECO:0000259" key="8">
    <source>
        <dbReference type="Pfam" id="PF01578"/>
    </source>
</evidence>
<keyword evidence="3" id="KW-0201">Cytochrome c-type biogenesis</keyword>
<dbReference type="Proteomes" id="UP001589783">
    <property type="component" value="Unassembled WGS sequence"/>
</dbReference>
<evidence type="ECO:0000256" key="3">
    <source>
        <dbReference type="ARBA" id="ARBA00022748"/>
    </source>
</evidence>
<evidence type="ECO:0000256" key="4">
    <source>
        <dbReference type="ARBA" id="ARBA00022989"/>
    </source>
</evidence>
<evidence type="ECO:0000256" key="7">
    <source>
        <dbReference type="SAM" id="Phobius"/>
    </source>
</evidence>